<protein>
    <submittedName>
        <fullName evidence="1">Uncharacterized protein</fullName>
    </submittedName>
</protein>
<sequence>LQGLSTDKSFNNAFVTHNGIVYTWHSDADMVAGTLENGVLHWRPVQTAGPSPWYTHRFSLGISGDSARFVCFIYPLDGEGLDDNVMIKCEFDLNSMTWTRTLVVYDEEDYWDFTDLYHLMPVSDSIHAVHRDAGKTDRGRHLMLNPHDVQWLIIENDDAVEWNSNFIVFSALDNLYKIEYNEEDEYTLVLYRHQLSSNEWEQIREWPSCRRHTFKSGYQVIVNGSRVYVVGTHRLLVASNADATCDRLHYVMVFELNPTLFDIALAAILRNESVKNMATRILPRRLLRLLDRDSTGDSLVPKGICAWVRNLSV</sequence>
<gene>
    <name evidence="1" type="ORF">PMAYCL1PPCAC_00757</name>
</gene>
<name>A0AAN4YX12_9BILA</name>
<dbReference type="AlphaFoldDB" id="A0AAN4YX12"/>
<dbReference type="Proteomes" id="UP001328107">
    <property type="component" value="Unassembled WGS sequence"/>
</dbReference>
<keyword evidence="2" id="KW-1185">Reference proteome</keyword>
<evidence type="ECO:0000313" key="2">
    <source>
        <dbReference type="Proteomes" id="UP001328107"/>
    </source>
</evidence>
<proteinExistence type="predicted"/>
<evidence type="ECO:0000313" key="1">
    <source>
        <dbReference type="EMBL" id="GMR30562.1"/>
    </source>
</evidence>
<organism evidence="1 2">
    <name type="scientific">Pristionchus mayeri</name>
    <dbReference type="NCBI Taxonomy" id="1317129"/>
    <lineage>
        <taxon>Eukaryota</taxon>
        <taxon>Metazoa</taxon>
        <taxon>Ecdysozoa</taxon>
        <taxon>Nematoda</taxon>
        <taxon>Chromadorea</taxon>
        <taxon>Rhabditida</taxon>
        <taxon>Rhabditina</taxon>
        <taxon>Diplogasteromorpha</taxon>
        <taxon>Diplogasteroidea</taxon>
        <taxon>Neodiplogasteridae</taxon>
        <taxon>Pristionchus</taxon>
    </lineage>
</organism>
<dbReference type="EMBL" id="BTRK01000001">
    <property type="protein sequence ID" value="GMR30562.1"/>
    <property type="molecule type" value="Genomic_DNA"/>
</dbReference>
<accession>A0AAN4YX12</accession>
<feature type="non-terminal residue" evidence="1">
    <location>
        <position position="1"/>
    </location>
</feature>
<reference evidence="2" key="1">
    <citation type="submission" date="2022-10" db="EMBL/GenBank/DDBJ databases">
        <title>Genome assembly of Pristionchus species.</title>
        <authorList>
            <person name="Yoshida K."/>
            <person name="Sommer R.J."/>
        </authorList>
    </citation>
    <scope>NUCLEOTIDE SEQUENCE [LARGE SCALE GENOMIC DNA]</scope>
    <source>
        <strain evidence="2">RS5460</strain>
    </source>
</reference>
<comment type="caution">
    <text evidence="1">The sequence shown here is derived from an EMBL/GenBank/DDBJ whole genome shotgun (WGS) entry which is preliminary data.</text>
</comment>